<feature type="domain" description="NADP-dependent oxidoreductase" evidence="1">
    <location>
        <begin position="9"/>
        <end position="319"/>
    </location>
</feature>
<protein>
    <submittedName>
        <fullName evidence="2">L-fucose dehydrogenase</fullName>
    </submittedName>
</protein>
<accession>A0A2R3Z768</accession>
<dbReference type="Pfam" id="PF00248">
    <property type="entry name" value="Aldo_ket_red"/>
    <property type="match status" value="1"/>
</dbReference>
<sequence>MSREVLKEKIGIGGVAIGNCFEVVTDKRAEETLEAAWEGGIRYYDTSPWYGLGLSERRFGHFLHNQNRDDYILSTKVGRILKVTGNIPKTMWKEPPAFDYEYDYSAEAVRRSIEDSLQRLGIERIDYVFIHDLSPDHNDEYKDGVSWLDHFEVARKGAMPELTKMREEGIIKGWGLGVNTIEPIVKTLEETDADPDIFLSAIQYSMVNHKESIEKLFPVIEKHDVGLIAAAPFNAGLLSGKDRYNYSGEMPEDKLKKFEKIRDIAKKHEVELSTASLQFSQAPKVVNTVLAGASKPEQVRENAKAFDVKISSDFWKELKNEGLIDERAELPG</sequence>
<name>A0A2R3Z768_9FLAO</name>
<dbReference type="Proteomes" id="UP000241507">
    <property type="component" value="Chromosome"/>
</dbReference>
<organism evidence="2 3">
    <name type="scientific">Christiangramia fulva</name>
    <dbReference type="NCBI Taxonomy" id="2126553"/>
    <lineage>
        <taxon>Bacteria</taxon>
        <taxon>Pseudomonadati</taxon>
        <taxon>Bacteroidota</taxon>
        <taxon>Flavobacteriia</taxon>
        <taxon>Flavobacteriales</taxon>
        <taxon>Flavobacteriaceae</taxon>
        <taxon>Christiangramia</taxon>
    </lineage>
</organism>
<dbReference type="InterPro" id="IPR020471">
    <property type="entry name" value="AKR"/>
</dbReference>
<dbReference type="KEGG" id="grs:C7S20_12830"/>
<dbReference type="InterPro" id="IPR036812">
    <property type="entry name" value="NAD(P)_OxRdtase_dom_sf"/>
</dbReference>
<reference evidence="3" key="1">
    <citation type="submission" date="2018-03" db="EMBL/GenBank/DDBJ databases">
        <title>Gramella fulva sp. nov., isolated from a dry surface of tidal flat.</title>
        <authorList>
            <person name="Hwang S.H."/>
            <person name="Hwang W.M."/>
            <person name="Kang K."/>
            <person name="Ahn T.-Y."/>
        </authorList>
    </citation>
    <scope>NUCLEOTIDE SEQUENCE [LARGE SCALE GENOMIC DNA]</scope>
    <source>
        <strain evidence="3">SH35</strain>
    </source>
</reference>
<evidence type="ECO:0000259" key="1">
    <source>
        <dbReference type="Pfam" id="PF00248"/>
    </source>
</evidence>
<dbReference type="PANTHER" id="PTHR42686">
    <property type="entry name" value="GH17980P-RELATED"/>
    <property type="match status" value="1"/>
</dbReference>
<dbReference type="Gene3D" id="3.20.20.100">
    <property type="entry name" value="NADP-dependent oxidoreductase domain"/>
    <property type="match status" value="1"/>
</dbReference>
<evidence type="ECO:0000313" key="3">
    <source>
        <dbReference type="Proteomes" id="UP000241507"/>
    </source>
</evidence>
<keyword evidence="3" id="KW-1185">Reference proteome</keyword>
<dbReference type="SUPFAM" id="SSF51430">
    <property type="entry name" value="NAD(P)-linked oxidoreductase"/>
    <property type="match status" value="1"/>
</dbReference>
<proteinExistence type="predicted"/>
<dbReference type="RefSeq" id="WP_107012842.1">
    <property type="nucleotide sequence ID" value="NZ_CP028136.1"/>
</dbReference>
<dbReference type="OrthoDB" id="9773828at2"/>
<dbReference type="EMBL" id="CP028136">
    <property type="protein sequence ID" value="AVR46068.1"/>
    <property type="molecule type" value="Genomic_DNA"/>
</dbReference>
<dbReference type="InterPro" id="IPR023210">
    <property type="entry name" value="NADP_OxRdtase_dom"/>
</dbReference>
<dbReference type="GO" id="GO:0005829">
    <property type="term" value="C:cytosol"/>
    <property type="evidence" value="ECO:0007669"/>
    <property type="project" value="TreeGrafter"/>
</dbReference>
<dbReference type="CDD" id="cd19152">
    <property type="entry name" value="AKR_AKR15A"/>
    <property type="match status" value="1"/>
</dbReference>
<gene>
    <name evidence="2" type="ORF">C7S20_12830</name>
</gene>
<evidence type="ECO:0000313" key="2">
    <source>
        <dbReference type="EMBL" id="AVR46068.1"/>
    </source>
</evidence>
<dbReference type="PANTHER" id="PTHR42686:SF1">
    <property type="entry name" value="GH17980P-RELATED"/>
    <property type="match status" value="1"/>
</dbReference>
<dbReference type="GO" id="GO:0016491">
    <property type="term" value="F:oxidoreductase activity"/>
    <property type="evidence" value="ECO:0007669"/>
    <property type="project" value="InterPro"/>
</dbReference>
<dbReference type="AlphaFoldDB" id="A0A2R3Z768"/>